<sequence length="183" mass="20970">MSKLRFATKQKVIELGLAFLDGAGAGHVCKVCIASGGSCCQSCIFLKEGAGCQKRNTSCTAWLCGFLKYILYEAGMLHDWEAFWEQVPGQKFREDETPPFFPVDRWLDAPDVVFLSQAFVEDLNMLLPSRNMLWIHELKETLDRYVDKIMDSGDPETVRKVEKKIDYMMADFRHFRTALERLA</sequence>
<evidence type="ECO:0008006" key="3">
    <source>
        <dbReference type="Google" id="ProtNLM"/>
    </source>
</evidence>
<keyword evidence="2" id="KW-1185">Reference proteome</keyword>
<evidence type="ECO:0000313" key="1">
    <source>
        <dbReference type="EMBL" id="MFB9750411.1"/>
    </source>
</evidence>
<proteinExistence type="predicted"/>
<reference evidence="1 2" key="1">
    <citation type="submission" date="2024-09" db="EMBL/GenBank/DDBJ databases">
        <authorList>
            <person name="Sun Q."/>
            <person name="Mori K."/>
        </authorList>
    </citation>
    <scope>NUCLEOTIDE SEQUENCE [LARGE SCALE GENOMIC DNA]</scope>
    <source>
        <strain evidence="1 2">JCM 12520</strain>
    </source>
</reference>
<organism evidence="1 2">
    <name type="scientific">Paenibacillus hodogayensis</name>
    <dbReference type="NCBI Taxonomy" id="279208"/>
    <lineage>
        <taxon>Bacteria</taxon>
        <taxon>Bacillati</taxon>
        <taxon>Bacillota</taxon>
        <taxon>Bacilli</taxon>
        <taxon>Bacillales</taxon>
        <taxon>Paenibacillaceae</taxon>
        <taxon>Paenibacillus</taxon>
    </lineage>
</organism>
<comment type="caution">
    <text evidence="1">The sequence shown here is derived from an EMBL/GenBank/DDBJ whole genome shotgun (WGS) entry which is preliminary data.</text>
</comment>
<dbReference type="EMBL" id="JBHMAG010000003">
    <property type="protein sequence ID" value="MFB9750411.1"/>
    <property type="molecule type" value="Genomic_DNA"/>
</dbReference>
<protein>
    <recommendedName>
        <fullName evidence="3">DNA mismatch repair protein</fullName>
    </recommendedName>
</protein>
<accession>A0ABV5VQW7</accession>
<evidence type="ECO:0000313" key="2">
    <source>
        <dbReference type="Proteomes" id="UP001589619"/>
    </source>
</evidence>
<dbReference type="RefSeq" id="WP_344907262.1">
    <property type="nucleotide sequence ID" value="NZ_BAAAYO010000005.1"/>
</dbReference>
<name>A0ABV5VQW7_9BACL</name>
<gene>
    <name evidence="1" type="ORF">ACFFNY_02410</name>
</gene>
<dbReference type="Proteomes" id="UP001589619">
    <property type="component" value="Unassembled WGS sequence"/>
</dbReference>